<dbReference type="InterPro" id="IPR000515">
    <property type="entry name" value="MetI-like"/>
</dbReference>
<comment type="similarity">
    <text evidence="8">Belongs to the binding-protein-dependent transport system permease family.</text>
</comment>
<evidence type="ECO:0000256" key="8">
    <source>
        <dbReference type="RuleBase" id="RU363032"/>
    </source>
</evidence>
<keyword evidence="5 8" id="KW-0812">Transmembrane</keyword>
<evidence type="ECO:0000256" key="3">
    <source>
        <dbReference type="ARBA" id="ARBA00022475"/>
    </source>
</evidence>
<dbReference type="EMBL" id="JXQQ01000058">
    <property type="protein sequence ID" value="KIQ26835.1"/>
    <property type="molecule type" value="Genomic_DNA"/>
</dbReference>
<dbReference type="PANTHER" id="PTHR43357:SF3">
    <property type="entry name" value="FE(3+)-TRANSPORT SYSTEM PERMEASE PROTEIN FBPB 2"/>
    <property type="match status" value="1"/>
</dbReference>
<keyword evidence="4" id="KW-0997">Cell inner membrane</keyword>
<feature type="transmembrane region" description="Helical" evidence="8">
    <location>
        <begin position="151"/>
        <end position="172"/>
    </location>
</feature>
<dbReference type="RefSeq" id="WP_042581083.1">
    <property type="nucleotide sequence ID" value="NZ_JXQQ01000058.1"/>
</dbReference>
<dbReference type="Proteomes" id="UP000032067">
    <property type="component" value="Unassembled WGS sequence"/>
</dbReference>
<protein>
    <submittedName>
        <fullName evidence="10">Iron ABC transporter permease</fullName>
    </submittedName>
</protein>
<evidence type="ECO:0000256" key="4">
    <source>
        <dbReference type="ARBA" id="ARBA00022519"/>
    </source>
</evidence>
<keyword evidence="6 8" id="KW-1133">Transmembrane helix</keyword>
<dbReference type="SUPFAM" id="SSF161098">
    <property type="entry name" value="MetI-like"/>
    <property type="match status" value="2"/>
</dbReference>
<feature type="domain" description="ABC transmembrane type-1" evidence="9">
    <location>
        <begin position="60"/>
        <end position="265"/>
    </location>
</feature>
<feature type="transmembrane region" description="Helical" evidence="8">
    <location>
        <begin position="296"/>
        <end position="319"/>
    </location>
</feature>
<feature type="transmembrane region" description="Helical" evidence="8">
    <location>
        <begin position="384"/>
        <end position="404"/>
    </location>
</feature>
<keyword evidence="7 8" id="KW-0472">Membrane</keyword>
<feature type="transmembrane region" description="Helical" evidence="8">
    <location>
        <begin position="339"/>
        <end position="363"/>
    </location>
</feature>
<feature type="transmembrane region" description="Helical" evidence="8">
    <location>
        <begin position="246"/>
        <end position="266"/>
    </location>
</feature>
<evidence type="ECO:0000259" key="9">
    <source>
        <dbReference type="PROSITE" id="PS50928"/>
    </source>
</evidence>
<dbReference type="CDD" id="cd06261">
    <property type="entry name" value="TM_PBP2"/>
    <property type="match status" value="2"/>
</dbReference>
<gene>
    <name evidence="10" type="ORF">RT97_22670</name>
</gene>
<feature type="transmembrane region" description="Helical" evidence="8">
    <location>
        <begin position="193"/>
        <end position="215"/>
    </location>
</feature>
<dbReference type="GO" id="GO:0005886">
    <property type="term" value="C:plasma membrane"/>
    <property type="evidence" value="ECO:0007669"/>
    <property type="project" value="UniProtKB-SubCell"/>
</dbReference>
<dbReference type="PANTHER" id="PTHR43357">
    <property type="entry name" value="INNER MEMBRANE ABC TRANSPORTER PERMEASE PROTEIN YDCV"/>
    <property type="match status" value="1"/>
</dbReference>
<dbReference type="InterPro" id="IPR035906">
    <property type="entry name" value="MetI-like_sf"/>
</dbReference>
<name>A0A0D0MBC8_VARPD</name>
<evidence type="ECO:0000256" key="5">
    <source>
        <dbReference type="ARBA" id="ARBA00022692"/>
    </source>
</evidence>
<evidence type="ECO:0000313" key="10">
    <source>
        <dbReference type="EMBL" id="KIQ26835.1"/>
    </source>
</evidence>
<evidence type="ECO:0000313" key="11">
    <source>
        <dbReference type="Proteomes" id="UP000032067"/>
    </source>
</evidence>
<accession>A0A0D0MBC8</accession>
<dbReference type="AlphaFoldDB" id="A0A0D0MBC8"/>
<evidence type="ECO:0000256" key="1">
    <source>
        <dbReference type="ARBA" id="ARBA00004429"/>
    </source>
</evidence>
<feature type="transmembrane region" description="Helical" evidence="8">
    <location>
        <begin position="526"/>
        <end position="544"/>
    </location>
</feature>
<keyword evidence="2 8" id="KW-0813">Transport</keyword>
<evidence type="ECO:0000256" key="2">
    <source>
        <dbReference type="ARBA" id="ARBA00022448"/>
    </source>
</evidence>
<proteinExistence type="inferred from homology"/>
<comment type="subcellular location">
    <subcellularLocation>
        <location evidence="1">Cell inner membrane</location>
        <topology evidence="1">Multi-pass membrane protein</topology>
    </subcellularLocation>
    <subcellularLocation>
        <location evidence="8">Cell membrane</location>
        <topology evidence="8">Multi-pass membrane protein</topology>
    </subcellularLocation>
</comment>
<evidence type="ECO:0000256" key="6">
    <source>
        <dbReference type="ARBA" id="ARBA00022989"/>
    </source>
</evidence>
<feature type="domain" description="ABC transmembrane type-1" evidence="9">
    <location>
        <begin position="339"/>
        <end position="545"/>
    </location>
</feature>
<evidence type="ECO:0000256" key="7">
    <source>
        <dbReference type="ARBA" id="ARBA00023136"/>
    </source>
</evidence>
<feature type="transmembrane region" description="Helical" evidence="8">
    <location>
        <begin position="20"/>
        <end position="41"/>
    </location>
</feature>
<feature type="transmembrane region" description="Helical" evidence="8">
    <location>
        <begin position="98"/>
        <end position="116"/>
    </location>
</feature>
<dbReference type="GO" id="GO:0055085">
    <property type="term" value="P:transmembrane transport"/>
    <property type="evidence" value="ECO:0007669"/>
    <property type="project" value="InterPro"/>
</dbReference>
<feature type="transmembrane region" description="Helical" evidence="8">
    <location>
        <begin position="475"/>
        <end position="492"/>
    </location>
</feature>
<sequence length="560" mass="58856">MRMTRRQPPALQAAGPVWRLASFSIAVGVLAPVLTLLWLAFGSGVGHWGPLFAHVLPQAALNTALLLAGVGALVLVIGTGCAWLVTAHDFPGRGVLHWALLLPLAMPTYIVAFAYLDLLHPIGPVQGAIRWVLGFDSPRQFRLPDLRSMPGAIFVLGFVLYPYVYMTARAMFMTQPAHLLEAARTLGESRRGAFFRVALPLARPALAVGLSLALLETLNDIGASEFLGVNTLTVAVYTTWITRSDLAGAAQIACAMLFVVVALVWLERNGRRHQRFGSAQRMRAVQPRRLHGGAGWAATTVTSLPVLIGFAAPALYLVWESAKRLRQGGGVSHGLIASLGNTLAMAAGVTVVAVAAGLVVAWAARSQGSGIANRARWQARAATLGYAVPGTVLAIGLLTPALAFDAALATAFGWQGLPLMGAGIVLVVACAIRFLAMPVGGIEAGLARIPPAIEQASRLLGETTAGTLRRVHLPLLQPAIAAGALLVFVDAMKELPATLLLRPANFDTLATWLYAEAARGTYEEGAIAALAIVLAGLLPVVLLARNQLGTTPVAPVPENT</sequence>
<organism evidence="10 11">
    <name type="scientific">Variovorax paradoxus</name>
    <dbReference type="NCBI Taxonomy" id="34073"/>
    <lineage>
        <taxon>Bacteria</taxon>
        <taxon>Pseudomonadati</taxon>
        <taxon>Pseudomonadota</taxon>
        <taxon>Betaproteobacteria</taxon>
        <taxon>Burkholderiales</taxon>
        <taxon>Comamonadaceae</taxon>
        <taxon>Variovorax</taxon>
    </lineage>
</organism>
<dbReference type="Pfam" id="PF00528">
    <property type="entry name" value="BPD_transp_1"/>
    <property type="match status" value="1"/>
</dbReference>
<dbReference type="Gene3D" id="1.10.3720.10">
    <property type="entry name" value="MetI-like"/>
    <property type="match status" value="2"/>
</dbReference>
<dbReference type="PROSITE" id="PS50928">
    <property type="entry name" value="ABC_TM1"/>
    <property type="match status" value="2"/>
</dbReference>
<feature type="transmembrane region" description="Helical" evidence="8">
    <location>
        <begin position="61"/>
        <end position="86"/>
    </location>
</feature>
<feature type="transmembrane region" description="Helical" evidence="8">
    <location>
        <begin position="416"/>
        <end position="436"/>
    </location>
</feature>
<comment type="caution">
    <text evidence="10">The sequence shown here is derived from an EMBL/GenBank/DDBJ whole genome shotgun (WGS) entry which is preliminary data.</text>
</comment>
<keyword evidence="3" id="KW-1003">Cell membrane</keyword>
<reference evidence="10 11" key="1">
    <citation type="submission" date="2014-12" db="EMBL/GenBank/DDBJ databases">
        <title>16Stimator: statistical estimation of ribosomal gene copy numbers from draft genome assemblies.</title>
        <authorList>
            <person name="Perisin M.A."/>
            <person name="Vetter M."/>
            <person name="Gilbert J.A."/>
            <person name="Bergelson J."/>
        </authorList>
    </citation>
    <scope>NUCLEOTIDE SEQUENCE [LARGE SCALE GENOMIC DNA]</scope>
    <source>
        <strain evidence="10 11">MEDvA23</strain>
    </source>
</reference>